<feature type="transmembrane region" description="Helical" evidence="5">
    <location>
        <begin position="85"/>
        <end position="107"/>
    </location>
</feature>
<dbReference type="InterPro" id="IPR007318">
    <property type="entry name" value="Phopholipid_MeTrfase"/>
</dbReference>
<evidence type="ECO:0000256" key="1">
    <source>
        <dbReference type="ARBA" id="ARBA00004127"/>
    </source>
</evidence>
<evidence type="ECO:0000256" key="4">
    <source>
        <dbReference type="ARBA" id="ARBA00023136"/>
    </source>
</evidence>
<keyword evidence="2 5" id="KW-0812">Transmembrane</keyword>
<evidence type="ECO:0000256" key="2">
    <source>
        <dbReference type="ARBA" id="ARBA00022692"/>
    </source>
</evidence>
<dbReference type="PANTHER" id="PTHR12714">
    <property type="entry name" value="PROTEIN-S ISOPRENYLCYSTEINE O-METHYLTRANSFERASE"/>
    <property type="match status" value="1"/>
</dbReference>
<dbReference type="AlphaFoldDB" id="U5QGB8"/>
<dbReference type="GO" id="GO:0012505">
    <property type="term" value="C:endomembrane system"/>
    <property type="evidence" value="ECO:0007669"/>
    <property type="project" value="UniProtKB-SubCell"/>
</dbReference>
<keyword evidence="6" id="KW-0808">Transferase</keyword>
<dbReference type="eggNOG" id="COG2020">
    <property type="taxonomic scope" value="Bacteria"/>
</dbReference>
<dbReference type="GO" id="GO:0032259">
    <property type="term" value="P:methylation"/>
    <property type="evidence" value="ECO:0007669"/>
    <property type="project" value="UniProtKB-KW"/>
</dbReference>
<accession>U5QGB8</accession>
<evidence type="ECO:0000256" key="5">
    <source>
        <dbReference type="SAM" id="Phobius"/>
    </source>
</evidence>
<dbReference type="Gene3D" id="1.20.120.1630">
    <property type="match status" value="1"/>
</dbReference>
<dbReference type="PANTHER" id="PTHR12714:SF24">
    <property type="entry name" value="SLR1182 PROTEIN"/>
    <property type="match status" value="1"/>
</dbReference>
<sequence>MTVYSSIMGERGEGWVIAQGLVLGLFVLAPGASTPWPLGALWTLLGGLLTALGSLVLLLAVSGLGRNLSPFPRPVPDGQLVTSGLYALVRHPLYTGLMLVCLGVALWTNSPARLALSAVLLWLLDGKASREEAWLQERFLEYENYRRRVGKFFPGVY</sequence>
<dbReference type="Pfam" id="PF04191">
    <property type="entry name" value="PEMT"/>
    <property type="match status" value="1"/>
</dbReference>
<comment type="subcellular location">
    <subcellularLocation>
        <location evidence="1">Endomembrane system</location>
        <topology evidence="1">Multi-pass membrane protein</topology>
    </subcellularLocation>
</comment>
<protein>
    <submittedName>
        <fullName evidence="6">Protein-S-isoprenylcysteine methyltransferase</fullName>
    </submittedName>
</protein>
<keyword evidence="6" id="KW-0489">Methyltransferase</keyword>
<keyword evidence="7" id="KW-1185">Reference proteome</keyword>
<organism evidence="6 7">
    <name type="scientific">Gloeobacter kilaueensis (strain ATCC BAA-2537 / CCAP 1431/1 / ULC 316 / JS1)</name>
    <dbReference type="NCBI Taxonomy" id="1183438"/>
    <lineage>
        <taxon>Bacteria</taxon>
        <taxon>Bacillati</taxon>
        <taxon>Cyanobacteriota</taxon>
        <taxon>Cyanophyceae</taxon>
        <taxon>Gloeobacterales</taxon>
        <taxon>Gloeobacteraceae</taxon>
        <taxon>Gloeobacter</taxon>
    </lineage>
</organism>
<feature type="transmembrane region" description="Helical" evidence="5">
    <location>
        <begin position="12"/>
        <end position="29"/>
    </location>
</feature>
<dbReference type="STRING" id="1183438.GKIL_1766"/>
<keyword evidence="3 5" id="KW-1133">Transmembrane helix</keyword>
<evidence type="ECO:0000313" key="6">
    <source>
        <dbReference type="EMBL" id="AGY58012.1"/>
    </source>
</evidence>
<reference evidence="6 7" key="1">
    <citation type="journal article" date="2013" name="PLoS ONE">
        <title>Cultivation and Complete Genome Sequencing of Gloeobacter kilaueensis sp. nov., from a Lava Cave in Kilauea Caldera, Hawai'i.</title>
        <authorList>
            <person name="Saw J.H."/>
            <person name="Schatz M."/>
            <person name="Brown M.V."/>
            <person name="Kunkel D.D."/>
            <person name="Foster J.S."/>
            <person name="Shick H."/>
            <person name="Christensen S."/>
            <person name="Hou S."/>
            <person name="Wan X."/>
            <person name="Donachie S.P."/>
        </authorList>
    </citation>
    <scope>NUCLEOTIDE SEQUENCE [LARGE SCALE GENOMIC DNA]</scope>
    <source>
        <strain evidence="7">JS</strain>
    </source>
</reference>
<keyword evidence="4 5" id="KW-0472">Membrane</keyword>
<evidence type="ECO:0000313" key="7">
    <source>
        <dbReference type="Proteomes" id="UP000017396"/>
    </source>
</evidence>
<dbReference type="Proteomes" id="UP000017396">
    <property type="component" value="Chromosome"/>
</dbReference>
<feature type="transmembrane region" description="Helical" evidence="5">
    <location>
        <begin position="41"/>
        <end position="65"/>
    </location>
</feature>
<dbReference type="EMBL" id="CP003587">
    <property type="protein sequence ID" value="AGY58012.1"/>
    <property type="molecule type" value="Genomic_DNA"/>
</dbReference>
<dbReference type="KEGG" id="glj:GKIL_1766"/>
<dbReference type="GO" id="GO:0008168">
    <property type="term" value="F:methyltransferase activity"/>
    <property type="evidence" value="ECO:0007669"/>
    <property type="project" value="UniProtKB-KW"/>
</dbReference>
<evidence type="ECO:0000256" key="3">
    <source>
        <dbReference type="ARBA" id="ARBA00022989"/>
    </source>
</evidence>
<gene>
    <name evidence="6" type="ORF">GKIL_1766</name>
</gene>
<dbReference type="HOGENOM" id="CLU_065200_5_0_3"/>
<proteinExistence type="predicted"/>
<dbReference type="PATRIC" id="fig|1183438.3.peg.1732"/>
<name>U5QGB8_GLOK1</name>